<protein>
    <submittedName>
        <fullName evidence="2">Uncharacterized protein</fullName>
    </submittedName>
</protein>
<organism evidence="2 3">
    <name type="scientific">Microdochium bolleyi</name>
    <dbReference type="NCBI Taxonomy" id="196109"/>
    <lineage>
        <taxon>Eukaryota</taxon>
        <taxon>Fungi</taxon>
        <taxon>Dikarya</taxon>
        <taxon>Ascomycota</taxon>
        <taxon>Pezizomycotina</taxon>
        <taxon>Sordariomycetes</taxon>
        <taxon>Xylariomycetidae</taxon>
        <taxon>Xylariales</taxon>
        <taxon>Microdochiaceae</taxon>
        <taxon>Microdochium</taxon>
    </lineage>
</organism>
<feature type="compositionally biased region" description="Basic and acidic residues" evidence="1">
    <location>
        <begin position="427"/>
        <end position="437"/>
    </location>
</feature>
<reference evidence="3" key="1">
    <citation type="submission" date="2016-02" db="EMBL/GenBank/DDBJ databases">
        <title>Draft genome sequence of Microdochium bolleyi, a fungal endophyte of beachgrass.</title>
        <authorList>
            <consortium name="DOE Joint Genome Institute"/>
            <person name="David A.S."/>
            <person name="May G."/>
            <person name="Haridas S."/>
            <person name="Lim J."/>
            <person name="Wang M."/>
            <person name="Labutti K."/>
            <person name="Lipzen A."/>
            <person name="Barry K."/>
            <person name="Grigoriev I.V."/>
        </authorList>
    </citation>
    <scope>NUCLEOTIDE SEQUENCE [LARGE SCALE GENOMIC DNA]</scope>
    <source>
        <strain evidence="3">J235TASD1</strain>
    </source>
</reference>
<sequence length="616" mass="66602">MCNSKGLVDVFSERKRRSVLETSRDMFKNHGLLKNTIIRETFYKASLQSSLPEDIFLVTRLARDGIVGPSGHISPLTLDAPSPATSDGGWVPDDATIVNTMRSATEGISYNALNVIADQAEVRNAAHDGEMNLRGRTLVRGAHRLHPPHIQTQINALAGDALDRQRPRAPESSSHEHVEVQLMTTTTTLPAPNSSVSADETSPIFAMEDDSGALDGEGGRQRAHQQQLMYTKDEKANTSDDDYEMVLAEAADRRSNNENISVMLDHHEPALRALLRQSVTGPNTAPGNYFPASNNDEDLYNASPVRSDFASPIRGSSGVRSVPSSPTSPAQPGPCTTAAAHDDGNFVNIIPEVTDAELLADNNYASGRTMPTVTPDGSFDFRERAVPAATTSAAMTRNWTTQAENRESGIWGRYDINGGRPRGSSQRVHDNTPRHDGTAPSECTSHHGRPGPLSIYPSLAAPPPPLAVHAGTPRNPPAPRPDHAAAPAALPVPRVRRYRHPREMPLDRGRDQPLAGLPEAYACVNDNNHSAADPRGNWSNSYHGVRPRGHHDGGAPAGRHSSSGSHRAVAYGHESIVTASPSVADLVDVYDRPVLPELPEWKSLSEELEDDMKSTF</sequence>
<feature type="region of interest" description="Disordered" evidence="1">
    <location>
        <begin position="306"/>
        <end position="340"/>
    </location>
</feature>
<evidence type="ECO:0000313" key="3">
    <source>
        <dbReference type="Proteomes" id="UP000070501"/>
    </source>
</evidence>
<dbReference type="InParanoid" id="A0A136J006"/>
<accession>A0A136J006</accession>
<feature type="region of interest" description="Disordered" evidence="1">
    <location>
        <begin position="411"/>
        <end position="486"/>
    </location>
</feature>
<evidence type="ECO:0000313" key="2">
    <source>
        <dbReference type="EMBL" id="KXJ90522.1"/>
    </source>
</evidence>
<name>A0A136J006_9PEZI</name>
<feature type="compositionally biased region" description="Low complexity" evidence="1">
    <location>
        <begin position="314"/>
        <end position="325"/>
    </location>
</feature>
<dbReference type="Proteomes" id="UP000070501">
    <property type="component" value="Unassembled WGS sequence"/>
</dbReference>
<proteinExistence type="predicted"/>
<feature type="region of interest" description="Disordered" evidence="1">
    <location>
        <begin position="532"/>
        <end position="567"/>
    </location>
</feature>
<gene>
    <name evidence="2" type="ORF">Micbo1qcDRAFT_176308</name>
</gene>
<dbReference type="OrthoDB" id="10682553at2759"/>
<dbReference type="AlphaFoldDB" id="A0A136J006"/>
<evidence type="ECO:0000256" key="1">
    <source>
        <dbReference type="SAM" id="MobiDB-lite"/>
    </source>
</evidence>
<dbReference type="EMBL" id="KQ964252">
    <property type="protein sequence ID" value="KXJ90522.1"/>
    <property type="molecule type" value="Genomic_DNA"/>
</dbReference>
<keyword evidence="3" id="KW-1185">Reference proteome</keyword>